<dbReference type="PANTHER" id="PTHR17583:SF0">
    <property type="entry name" value="PHOSPHOINOSITIDE 3-KINASE REGULATORY SUBUNIT 4"/>
    <property type="match status" value="1"/>
</dbReference>
<dbReference type="InterPro" id="IPR000719">
    <property type="entry name" value="Prot_kinase_dom"/>
</dbReference>
<protein>
    <recommendedName>
        <fullName evidence="2">non-specific serine/threonine protein kinase</fullName>
        <ecNumber evidence="2">2.7.11.1</ecNumber>
    </recommendedName>
</protein>
<evidence type="ECO:0000256" key="2">
    <source>
        <dbReference type="ARBA" id="ARBA00012513"/>
    </source>
</evidence>
<feature type="domain" description="Protein kinase" evidence="14">
    <location>
        <begin position="27"/>
        <end position="306"/>
    </location>
</feature>
<dbReference type="PROSITE" id="PS50082">
    <property type="entry name" value="WD_REPEATS_2"/>
    <property type="match status" value="1"/>
</dbReference>
<dbReference type="FunFam" id="1.10.510.10:FF:000497">
    <property type="entry name" value="Phosphoinositide 3-kinase regulatory subunit"/>
    <property type="match status" value="1"/>
</dbReference>
<dbReference type="InterPro" id="IPR011009">
    <property type="entry name" value="Kinase-like_dom_sf"/>
</dbReference>
<gene>
    <name evidence="15" type="ORF">CANARDRAFT_197073</name>
</gene>
<evidence type="ECO:0000256" key="8">
    <source>
        <dbReference type="ARBA" id="ARBA00022777"/>
    </source>
</evidence>
<dbReference type="SMART" id="SM00320">
    <property type="entry name" value="WD40"/>
    <property type="match status" value="4"/>
</dbReference>
<dbReference type="InterPro" id="IPR001680">
    <property type="entry name" value="WD40_rpt"/>
</dbReference>
<evidence type="ECO:0000313" key="16">
    <source>
        <dbReference type="Proteomes" id="UP000094801"/>
    </source>
</evidence>
<evidence type="ECO:0000256" key="6">
    <source>
        <dbReference type="ARBA" id="ARBA00022737"/>
    </source>
</evidence>
<dbReference type="Gene3D" id="2.130.10.10">
    <property type="entry name" value="YVTN repeat-like/Quinoprotein amine dehydrogenase"/>
    <property type="match status" value="2"/>
</dbReference>
<dbReference type="InterPro" id="IPR016024">
    <property type="entry name" value="ARM-type_fold"/>
</dbReference>
<comment type="subcellular location">
    <subcellularLocation>
        <location evidence="1">Endosome membrane</location>
        <topology evidence="1">Lipid-anchor</topology>
    </subcellularLocation>
    <subcellularLocation>
        <location evidence="10">Golgi apparatus</location>
        <location evidence="10">trans-Golgi network membrane</location>
        <topology evidence="10">Lipid-anchor</topology>
    </subcellularLocation>
</comment>
<sequence>MGAELSLLAPTAQTIAVSAYIDFLDNIQYSKPLSSSRFLKTIRCLDHDGSVVVKLLIKSNTQLNLSNWVKQLEKLRIDLIDIPNVLPFQLIVDSSRAGYLVRPYIRYSLYERISIRPFLEDIEKKWIVYQLLSALSKLHSKNIYHGDLKTENVLVNSWGWCLICDFAPFKPVYLPEDNPSQFSFYFDTSQRHTCYLAPERFLSADDNTNKDVGGLTWEMDIFSLGCVIAELYMEGLSVFTLPQIFKYKKGEYTPNLDSVDDPNIRKLIQSMISLNPKDRLKAKDYLTQYRKNTFPDHFYTFLHPYMRRLANIYPDSKGTVGMSEKFKECDSRINKIHNDFDKIALYLGFKHLISDKPIDSFDDDNQFMIPLKMGLPGMDRHVPKRTSEIFNVNTGASNDCSCLIVLSVVLHSVRNTTHSSFRVKACDLILSLGEQLHDEAKLDRCLPYLIYMLDDPTEDVQSAALRCLTQLLTMVDVITPINVYIFPEYILPKLHYFLKRTFVKVDELSSSTTSPSTTGRYVRSVFAGCLPYLADVAKRFYEMSNLFRNQMKDFGDPETGNDFLVNNDSNLDVNYKNLMEGFENLTIQVLTDQDPFVRMTLLKNILPLSAFFGKEKTNDVILSHLITYLNDKNPQIRLSFVSSIVSISIFVGIISLEQYILPLLAQSLNDPDELVVISVLKVFTELNKLGLIRKHYLWDLVKLTIKLVLHPNEAIRQSVMNLIISIGDNLSLADLYCMLYPLIRPFFQYEVTDFSLETMYICTHKPVSRAVYNLSKSWSLRSDPTLFWQRVETNSKKTDSFGSSGISFMVKRGGKNNGSIYRLNNQGADDLVVVDNSDIPLSQFDMQQVEKLKTVGLMENELWKLATLRSYIYRVARSSNRVSKTLNTSDEEFKKMNILPRTVFIEVTHKSELIENSKQNANLPHLIAPTLTLPQPSIASDTTIKSTSKSRRPSSLLYGESNKAEPSILTNQETVFGETASASAATTLNFNDETLNYQKITTTVKHSYSGSNPYILKFLSKMKFDPTLSEYVEFGIPSNNQSDNGIKKSGERPSILIARLLEHKASISCIIVSPDHKFFITGDEQGYLKLWDSIRLETNVTGSSSFSINLGSPIKSLDFLKSRHCFAVSTRDGYIKIFRIELNGGSRGRHTSTSVSLIRHYKLDIQDGYANQIEFSVSDEKPWLLFTTPSCKLVVLDIRTMQVVTTLHNNLSHGAPTSFVIDSKQSWVLIGTSKGILDLWDLSFELSLKAVKFTNSNYAIKKIKLLPISYDVNGKRNGFVSIVGGSGESDVTIWDVSRLQPRQVLCSSSVASTLDTYSVTELNNESELIDEKLLNLSISDETLISDKSCTAETIAETSDNQLCLVAATSTNKIISWNLSNIEASRLITGGLRNPNLNGTPSFSSTQVNSNLAFCNERYTSTEQYFQSQGRRNPKKKIFEQQELIKNHKDVINDIILLQRPYEMVVSVDRSGVINVYR</sequence>
<dbReference type="InterPro" id="IPR008271">
    <property type="entry name" value="Ser/Thr_kinase_AS"/>
</dbReference>
<keyword evidence="9" id="KW-0067">ATP-binding</keyword>
<evidence type="ECO:0000256" key="4">
    <source>
        <dbReference type="ARBA" id="ARBA00022574"/>
    </source>
</evidence>
<dbReference type="SUPFAM" id="SSF56112">
    <property type="entry name" value="Protein kinase-like (PK-like)"/>
    <property type="match status" value="1"/>
</dbReference>
<dbReference type="GO" id="GO:0071561">
    <property type="term" value="C:nucleus-vacuole junction"/>
    <property type="evidence" value="ECO:0007669"/>
    <property type="project" value="TreeGrafter"/>
</dbReference>
<keyword evidence="4 12" id="KW-0853">WD repeat</keyword>
<dbReference type="InterPro" id="IPR021133">
    <property type="entry name" value="HEAT_type_2"/>
</dbReference>
<dbReference type="SUPFAM" id="SSF50978">
    <property type="entry name" value="WD40 repeat-like"/>
    <property type="match status" value="1"/>
</dbReference>
<dbReference type="STRING" id="983967.A0A1E4T3F4"/>
<feature type="region of interest" description="Disordered" evidence="13">
    <location>
        <begin position="938"/>
        <end position="957"/>
    </location>
</feature>
<name>A0A1E4T3F4_9ASCO</name>
<dbReference type="PROSITE" id="PS50011">
    <property type="entry name" value="PROTEIN_KINASE_DOM"/>
    <property type="match status" value="1"/>
</dbReference>
<feature type="repeat" description="WD" evidence="12">
    <location>
        <begin position="1060"/>
        <end position="1092"/>
    </location>
</feature>
<dbReference type="GO" id="GO:0005794">
    <property type="term" value="C:Golgi apparatus"/>
    <property type="evidence" value="ECO:0007669"/>
    <property type="project" value="UniProtKB-SubCell"/>
</dbReference>
<dbReference type="GO" id="GO:0045324">
    <property type="term" value="P:late endosome to vacuole transport"/>
    <property type="evidence" value="ECO:0007669"/>
    <property type="project" value="InterPro"/>
</dbReference>
<keyword evidence="7" id="KW-0547">Nucleotide-binding</keyword>
<dbReference type="SMART" id="SM00220">
    <property type="entry name" value="S_TKc"/>
    <property type="match status" value="1"/>
</dbReference>
<keyword evidence="8" id="KW-0418">Kinase</keyword>
<dbReference type="InterPro" id="IPR055231">
    <property type="entry name" value="2AA_helical"/>
</dbReference>
<evidence type="ECO:0000256" key="11">
    <source>
        <dbReference type="PROSITE-ProRule" id="PRU00103"/>
    </source>
</evidence>
<keyword evidence="6" id="KW-0677">Repeat</keyword>
<dbReference type="SUPFAM" id="SSF48371">
    <property type="entry name" value="ARM repeat"/>
    <property type="match status" value="1"/>
</dbReference>
<dbReference type="EMBL" id="KV453850">
    <property type="protein sequence ID" value="ODV86285.1"/>
    <property type="molecule type" value="Genomic_DNA"/>
</dbReference>
<feature type="compositionally biased region" description="Polar residues" evidence="13">
    <location>
        <begin position="938"/>
        <end position="947"/>
    </location>
</feature>
<dbReference type="GO" id="GO:0010008">
    <property type="term" value="C:endosome membrane"/>
    <property type="evidence" value="ECO:0007669"/>
    <property type="project" value="UniProtKB-SubCell"/>
</dbReference>
<reference evidence="16" key="1">
    <citation type="submission" date="2016-04" db="EMBL/GenBank/DDBJ databases">
        <title>Comparative genomics of biotechnologically important yeasts.</title>
        <authorList>
            <consortium name="DOE Joint Genome Institute"/>
            <person name="Riley R."/>
            <person name="Haridas S."/>
            <person name="Wolfe K.H."/>
            <person name="Lopes M.R."/>
            <person name="Hittinger C.T."/>
            <person name="Goker M."/>
            <person name="Salamov A."/>
            <person name="Wisecaver J."/>
            <person name="Long T.M."/>
            <person name="Aerts A.L."/>
            <person name="Barry K."/>
            <person name="Choi C."/>
            <person name="Clum A."/>
            <person name="Coughlan A.Y."/>
            <person name="Deshpande S."/>
            <person name="Douglass A.P."/>
            <person name="Hanson S.J."/>
            <person name="Klenk H.-P."/>
            <person name="Labutti K."/>
            <person name="Lapidus A."/>
            <person name="Lindquist E."/>
            <person name="Lipzen A."/>
            <person name="Meier-Kolthoff J.P."/>
            <person name="Ohm R.A."/>
            <person name="Otillar R.P."/>
            <person name="Pangilinan J."/>
            <person name="Peng Y."/>
            <person name="Rokas A."/>
            <person name="Rosa C.A."/>
            <person name="Scheuner C."/>
            <person name="Sibirny A.A."/>
            <person name="Slot J.C."/>
            <person name="Stielow J.B."/>
            <person name="Sun H."/>
            <person name="Kurtzman C.P."/>
            <person name="Blackwell M."/>
            <person name="Grigoriev I.V."/>
            <person name="Jeffries T.W."/>
        </authorList>
    </citation>
    <scope>NUCLEOTIDE SEQUENCE [LARGE SCALE GENOMIC DNA]</scope>
    <source>
        <strain evidence="16">NRRL YB-2248</strain>
    </source>
</reference>
<evidence type="ECO:0000256" key="5">
    <source>
        <dbReference type="ARBA" id="ARBA00022679"/>
    </source>
</evidence>
<dbReference type="GO" id="GO:0005524">
    <property type="term" value="F:ATP binding"/>
    <property type="evidence" value="ECO:0007669"/>
    <property type="project" value="UniProtKB-KW"/>
</dbReference>
<dbReference type="InterPro" id="IPR015943">
    <property type="entry name" value="WD40/YVTN_repeat-like_dom_sf"/>
</dbReference>
<dbReference type="CDD" id="cd13980">
    <property type="entry name" value="STKc_Vps15"/>
    <property type="match status" value="1"/>
</dbReference>
<evidence type="ECO:0000259" key="14">
    <source>
        <dbReference type="PROSITE" id="PS50011"/>
    </source>
</evidence>
<keyword evidence="3" id="KW-0723">Serine/threonine-protein kinase</keyword>
<evidence type="ECO:0000256" key="13">
    <source>
        <dbReference type="SAM" id="MobiDB-lite"/>
    </source>
</evidence>
<dbReference type="GO" id="GO:0016236">
    <property type="term" value="P:macroautophagy"/>
    <property type="evidence" value="ECO:0007669"/>
    <property type="project" value="InterPro"/>
</dbReference>
<dbReference type="Pfam" id="PF00069">
    <property type="entry name" value="Pkinase"/>
    <property type="match status" value="1"/>
</dbReference>
<evidence type="ECO:0000256" key="12">
    <source>
        <dbReference type="PROSITE-ProRule" id="PRU00221"/>
    </source>
</evidence>
<dbReference type="PROSITE" id="PS50077">
    <property type="entry name" value="HEAT_REPEAT"/>
    <property type="match status" value="1"/>
</dbReference>
<dbReference type="PROSITE" id="PS00108">
    <property type="entry name" value="PROTEIN_KINASE_ST"/>
    <property type="match status" value="1"/>
</dbReference>
<dbReference type="EC" id="2.7.11.1" evidence="2"/>
<feature type="repeat" description="HEAT" evidence="11">
    <location>
        <begin position="621"/>
        <end position="659"/>
    </location>
</feature>
<accession>A0A1E4T3F4</accession>
<dbReference type="GO" id="GO:0006623">
    <property type="term" value="P:protein targeting to vacuole"/>
    <property type="evidence" value="ECO:0007669"/>
    <property type="project" value="TreeGrafter"/>
</dbReference>
<dbReference type="GO" id="GO:0004674">
    <property type="term" value="F:protein serine/threonine kinase activity"/>
    <property type="evidence" value="ECO:0007669"/>
    <property type="project" value="UniProtKB-KW"/>
</dbReference>
<evidence type="ECO:0000256" key="10">
    <source>
        <dbReference type="ARBA" id="ARBA00037864"/>
    </source>
</evidence>
<evidence type="ECO:0000256" key="1">
    <source>
        <dbReference type="ARBA" id="ARBA00004455"/>
    </source>
</evidence>
<dbReference type="InterPro" id="IPR045162">
    <property type="entry name" value="Vps15-like"/>
</dbReference>
<dbReference type="PANTHER" id="PTHR17583">
    <property type="entry name" value="PHOSPHOINOSITIDE 3-KINASE REGULATORY SUBUNIT 4"/>
    <property type="match status" value="1"/>
</dbReference>
<dbReference type="GO" id="GO:0034271">
    <property type="term" value="C:phosphatidylinositol 3-kinase complex, class III, type I"/>
    <property type="evidence" value="ECO:0007669"/>
    <property type="project" value="TreeGrafter"/>
</dbReference>
<dbReference type="Gene3D" id="1.10.510.10">
    <property type="entry name" value="Transferase(Phosphotransferase) domain 1"/>
    <property type="match status" value="1"/>
</dbReference>
<dbReference type="InterPro" id="IPR011989">
    <property type="entry name" value="ARM-like"/>
</dbReference>
<dbReference type="Pfam" id="PF22956">
    <property type="entry name" value="VPS15-like_hel"/>
    <property type="match status" value="1"/>
</dbReference>
<organism evidence="15 16">
    <name type="scientific">[Candida] arabinofermentans NRRL YB-2248</name>
    <dbReference type="NCBI Taxonomy" id="983967"/>
    <lineage>
        <taxon>Eukaryota</taxon>
        <taxon>Fungi</taxon>
        <taxon>Dikarya</taxon>
        <taxon>Ascomycota</taxon>
        <taxon>Saccharomycotina</taxon>
        <taxon>Pichiomycetes</taxon>
        <taxon>Pichiales</taxon>
        <taxon>Pichiaceae</taxon>
        <taxon>Ogataea</taxon>
        <taxon>Ogataea/Candida clade</taxon>
    </lineage>
</organism>
<dbReference type="OrthoDB" id="242910at2759"/>
<keyword evidence="5" id="KW-0808">Transferase</keyword>
<evidence type="ECO:0000313" key="15">
    <source>
        <dbReference type="EMBL" id="ODV86285.1"/>
    </source>
</evidence>
<dbReference type="GO" id="GO:0005770">
    <property type="term" value="C:late endosome"/>
    <property type="evidence" value="ECO:0007669"/>
    <property type="project" value="TreeGrafter"/>
</dbReference>
<dbReference type="PROSITE" id="PS50294">
    <property type="entry name" value="WD_REPEATS_REGION"/>
    <property type="match status" value="1"/>
</dbReference>
<evidence type="ECO:0000256" key="3">
    <source>
        <dbReference type="ARBA" id="ARBA00022527"/>
    </source>
</evidence>
<dbReference type="GO" id="GO:0034272">
    <property type="term" value="C:phosphatidylinositol 3-kinase complex, class III, type II"/>
    <property type="evidence" value="ECO:0007669"/>
    <property type="project" value="TreeGrafter"/>
</dbReference>
<proteinExistence type="predicted"/>
<evidence type="ECO:0000256" key="9">
    <source>
        <dbReference type="ARBA" id="ARBA00022840"/>
    </source>
</evidence>
<dbReference type="InterPro" id="IPR036322">
    <property type="entry name" value="WD40_repeat_dom_sf"/>
</dbReference>
<keyword evidence="16" id="KW-1185">Reference proteome</keyword>
<dbReference type="Proteomes" id="UP000094801">
    <property type="component" value="Unassembled WGS sequence"/>
</dbReference>
<dbReference type="Gene3D" id="1.25.10.10">
    <property type="entry name" value="Leucine-rich Repeat Variant"/>
    <property type="match status" value="2"/>
</dbReference>
<dbReference type="Pfam" id="PF00400">
    <property type="entry name" value="WD40"/>
    <property type="match status" value="1"/>
</dbReference>
<evidence type="ECO:0000256" key="7">
    <source>
        <dbReference type="ARBA" id="ARBA00022741"/>
    </source>
</evidence>